<dbReference type="EMBL" id="JBHSXL010000009">
    <property type="protein sequence ID" value="MFC6892964.1"/>
    <property type="molecule type" value="Genomic_DNA"/>
</dbReference>
<dbReference type="RefSeq" id="WP_379744055.1">
    <property type="nucleotide sequence ID" value="NZ_JBHSVN010000001.1"/>
</dbReference>
<gene>
    <name evidence="3" type="ORF">ACFQE9_10150</name>
</gene>
<proteinExistence type="predicted"/>
<reference evidence="3 4" key="1">
    <citation type="journal article" date="2019" name="Int. J. Syst. Evol. Microbiol.">
        <title>The Global Catalogue of Microorganisms (GCM) 10K type strain sequencing project: providing services to taxonomists for standard genome sequencing and annotation.</title>
        <authorList>
            <consortium name="The Broad Institute Genomics Platform"/>
            <consortium name="The Broad Institute Genome Sequencing Center for Infectious Disease"/>
            <person name="Wu L."/>
            <person name="Ma J."/>
        </authorList>
    </citation>
    <scope>NUCLEOTIDE SEQUENCE [LARGE SCALE GENOMIC DNA]</scope>
    <source>
        <strain evidence="3 4">SKJ47</strain>
    </source>
</reference>
<keyword evidence="1" id="KW-0472">Membrane</keyword>
<dbReference type="InterPro" id="IPR013373">
    <property type="entry name" value="Flagellin/pilin_N_arc"/>
</dbReference>
<evidence type="ECO:0000259" key="2">
    <source>
        <dbReference type="Pfam" id="PF07790"/>
    </source>
</evidence>
<dbReference type="Proteomes" id="UP001596296">
    <property type="component" value="Unassembled WGS sequence"/>
</dbReference>
<protein>
    <submittedName>
        <fullName evidence="3">Type IV pilin</fullName>
    </submittedName>
</protein>
<keyword evidence="1" id="KW-0812">Transmembrane</keyword>
<dbReference type="InterPro" id="IPR012859">
    <property type="entry name" value="Pilin_N_archaeal"/>
</dbReference>
<dbReference type="Pfam" id="PF07790">
    <property type="entry name" value="Pilin_N"/>
    <property type="match status" value="1"/>
</dbReference>
<feature type="transmembrane region" description="Helical" evidence="1">
    <location>
        <begin position="12"/>
        <end position="40"/>
    </location>
</feature>
<dbReference type="NCBIfam" id="TIGR02537">
    <property type="entry name" value="arch_flag_Nterm"/>
    <property type="match status" value="1"/>
</dbReference>
<keyword evidence="4" id="KW-1185">Reference proteome</keyword>
<keyword evidence="1" id="KW-1133">Transmembrane helix</keyword>
<feature type="domain" description="Archaeal Type IV pilin N-terminal" evidence="2">
    <location>
        <begin position="11"/>
        <end position="82"/>
    </location>
</feature>
<evidence type="ECO:0000256" key="1">
    <source>
        <dbReference type="SAM" id="Phobius"/>
    </source>
</evidence>
<comment type="caution">
    <text evidence="3">The sequence shown here is derived from an EMBL/GenBank/DDBJ whole genome shotgun (WGS) entry which is preliminary data.</text>
</comment>
<sequence>MELKKIFNEDRAVSPVIGVILMVAITVILAAVIGTFVLGLGDSVGQNAPQASFSYDYNMSATPTEVTVTHEGGDTITSDNANSINITDEAGGSTNWGLDISAGDNKTHTGFSAGDEIRVIWTAPDGSATQTIGSSTAPN</sequence>
<dbReference type="PANTHER" id="PTHR38138">
    <property type="entry name" value="VNG6441H"/>
    <property type="match status" value="1"/>
</dbReference>
<accession>A0ABD5UTZ5</accession>
<dbReference type="AlphaFoldDB" id="A0ABD5UTZ5"/>
<organism evidence="3 4">
    <name type="scientific">Halopenitus salinus</name>
    <dbReference type="NCBI Taxonomy" id="1198295"/>
    <lineage>
        <taxon>Archaea</taxon>
        <taxon>Methanobacteriati</taxon>
        <taxon>Methanobacteriota</taxon>
        <taxon>Stenosarchaea group</taxon>
        <taxon>Halobacteria</taxon>
        <taxon>Halobacteriales</taxon>
        <taxon>Haloferacaceae</taxon>
        <taxon>Halopenitus</taxon>
    </lineage>
</organism>
<evidence type="ECO:0000313" key="4">
    <source>
        <dbReference type="Proteomes" id="UP001596296"/>
    </source>
</evidence>
<dbReference type="PANTHER" id="PTHR38138:SF1">
    <property type="entry name" value="ARCHAEAL TYPE IV PILIN N-TERMINAL DOMAIN-CONTAINING PROTEIN"/>
    <property type="match status" value="1"/>
</dbReference>
<evidence type="ECO:0000313" key="3">
    <source>
        <dbReference type="EMBL" id="MFC6892964.1"/>
    </source>
</evidence>
<name>A0ABD5UTZ5_9EURY</name>